<dbReference type="EMBL" id="CP000462">
    <property type="protein sequence ID" value="ABK39647.1"/>
    <property type="molecule type" value="Genomic_DNA"/>
</dbReference>
<dbReference type="PANTHER" id="PTHR11102">
    <property type="entry name" value="SEL-1-LIKE PROTEIN"/>
    <property type="match status" value="1"/>
</dbReference>
<keyword evidence="1" id="KW-0732">Signal</keyword>
<dbReference type="InterPro" id="IPR050767">
    <property type="entry name" value="Sel1_AlgK"/>
</dbReference>
<dbReference type="eggNOG" id="COG0790">
    <property type="taxonomic scope" value="Bacteria"/>
</dbReference>
<feature type="chain" id="PRO_5002625243" description="Sel1 repeat family protein" evidence="1">
    <location>
        <begin position="27"/>
        <end position="354"/>
    </location>
</feature>
<dbReference type="SUPFAM" id="SSF81901">
    <property type="entry name" value="HCP-like"/>
    <property type="match status" value="1"/>
</dbReference>
<name>A0KJX5_AERHH</name>
<proteinExistence type="predicted"/>
<feature type="signal peptide" evidence="1">
    <location>
        <begin position="1"/>
        <end position="26"/>
    </location>
</feature>
<dbReference type="EnsemblBacteria" id="ABK39647">
    <property type="protein sequence ID" value="ABK39647"/>
    <property type="gene ID" value="AHA_2046"/>
</dbReference>
<dbReference type="Proteomes" id="UP000000756">
    <property type="component" value="Chromosome"/>
</dbReference>
<dbReference type="SMART" id="SM00671">
    <property type="entry name" value="SEL1"/>
    <property type="match status" value="5"/>
</dbReference>
<dbReference type="PANTHER" id="PTHR11102:SF160">
    <property type="entry name" value="ERAD-ASSOCIATED E3 UBIQUITIN-PROTEIN LIGASE COMPONENT HRD3"/>
    <property type="match status" value="1"/>
</dbReference>
<dbReference type="AlphaFoldDB" id="A0KJX5"/>
<evidence type="ECO:0000313" key="3">
    <source>
        <dbReference type="Proteomes" id="UP000000756"/>
    </source>
</evidence>
<dbReference type="InterPro" id="IPR006597">
    <property type="entry name" value="Sel1-like"/>
</dbReference>
<evidence type="ECO:0000313" key="2">
    <source>
        <dbReference type="EMBL" id="ABK39647.1"/>
    </source>
</evidence>
<dbReference type="OrthoDB" id="9792653at2"/>
<dbReference type="Gene3D" id="1.25.40.10">
    <property type="entry name" value="Tetratricopeptide repeat domain"/>
    <property type="match status" value="2"/>
</dbReference>
<dbReference type="Pfam" id="PF08238">
    <property type="entry name" value="Sel1"/>
    <property type="match status" value="5"/>
</dbReference>
<protein>
    <recommendedName>
        <fullName evidence="4">Sel1 repeat family protein</fullName>
    </recommendedName>
</protein>
<dbReference type="HOGENOM" id="CLU_782193_0_0_6"/>
<evidence type="ECO:0000256" key="1">
    <source>
        <dbReference type="SAM" id="SignalP"/>
    </source>
</evidence>
<dbReference type="InterPro" id="IPR011990">
    <property type="entry name" value="TPR-like_helical_dom_sf"/>
</dbReference>
<organism evidence="2 3">
    <name type="scientific">Aeromonas hydrophila subsp. hydrophila (strain ATCC 7966 / DSM 30187 / BCRC 13018 / CCUG 14551 / JCM 1027 / KCTC 2358 / NCIMB 9240 / NCTC 8049)</name>
    <dbReference type="NCBI Taxonomy" id="380703"/>
    <lineage>
        <taxon>Bacteria</taxon>
        <taxon>Pseudomonadati</taxon>
        <taxon>Pseudomonadota</taxon>
        <taxon>Gammaproteobacteria</taxon>
        <taxon>Aeromonadales</taxon>
        <taxon>Aeromonadaceae</taxon>
        <taxon>Aeromonas</taxon>
    </lineage>
</organism>
<keyword evidence="3" id="KW-1185">Reference proteome</keyword>
<accession>A0KJX5</accession>
<evidence type="ECO:0008006" key="4">
    <source>
        <dbReference type="Google" id="ProtNLM"/>
    </source>
</evidence>
<reference evidence="2 3" key="1">
    <citation type="journal article" date="2006" name="J. Bacteriol.">
        <title>Genome sequence of Aeromonas hydrophila ATCC 7966T: jack of all trades.</title>
        <authorList>
            <person name="Seshadri R."/>
            <person name="Joseph S.W."/>
            <person name="Chopra A.K."/>
            <person name="Sha J."/>
            <person name="Shaw J."/>
            <person name="Graf J."/>
            <person name="Haft D."/>
            <person name="Wu M."/>
            <person name="Ren Q."/>
            <person name="Rosovitz M.J."/>
            <person name="Madupu R."/>
            <person name="Tallon L."/>
            <person name="Kim M."/>
            <person name="Jin S."/>
            <person name="Vuong H."/>
            <person name="Stine O.C."/>
            <person name="Ali A."/>
            <person name="Horneman A.J."/>
            <person name="Heidelberg J.F."/>
        </authorList>
    </citation>
    <scope>NUCLEOTIDE SEQUENCE [LARGE SCALE GENOMIC DNA]</scope>
    <source>
        <strain evidence="3">ATCC 7966 / DSM 30187 / BCRC 13018 / CCUG 14551 / JCM 1027 / KCTC 2358 / NCIMB 9240 / NCTC 8049</strain>
    </source>
</reference>
<dbReference type="STRING" id="380703.AHA_2046"/>
<sequence>MGIGMNKKLVVCLGAFLASWLSVGHADESLGKAKTLIEKGQEQNDIALLREAVALLEPAVKRGDSRAQFELGRLYADGRYATRNGPEALSLITAAAEHGNADAQLYLGQTYSGISQGIIEVDRNSEVGLKWYEKSAAQGNPHAQYVLGVTYSSSYESVHNDEVALKWYLRSAEQGYVYSQEALGKVYLFGRLGQKADRSKAEHYLKLATAQGSQDAEGKLKVMRCLDGADPTGDIKALVPLCENEDADRGIELWIGMNCPATELDSAVSVDACFNKKPKEDPEANFIRAFTYAFGYGRPVNLAEAYVYFSMAALPSGGERDLAVSYRQAIETALSPAGLTEAKKRFEELTNDKG</sequence>
<dbReference type="KEGG" id="aha:AHA_2046"/>
<gene>
    <name evidence="2" type="ordered locus">AHA_2046</name>
</gene>